<keyword evidence="5 15" id="KW-0645">Protease</keyword>
<evidence type="ECO:0000259" key="14">
    <source>
        <dbReference type="Pfam" id="PF02163"/>
    </source>
</evidence>
<keyword evidence="7" id="KW-0479">Metal-binding</keyword>
<evidence type="ECO:0000256" key="1">
    <source>
        <dbReference type="ARBA" id="ARBA00001947"/>
    </source>
</evidence>
<evidence type="ECO:0000313" key="15">
    <source>
        <dbReference type="EMBL" id="UXY14536.1"/>
    </source>
</evidence>
<dbReference type="CDD" id="cd06158">
    <property type="entry name" value="S2P-M50_like_1"/>
    <property type="match status" value="1"/>
</dbReference>
<evidence type="ECO:0000256" key="5">
    <source>
        <dbReference type="ARBA" id="ARBA00022670"/>
    </source>
</evidence>
<name>A0ABY6DJJ9_9NEIS</name>
<evidence type="ECO:0000256" key="13">
    <source>
        <dbReference type="SAM" id="Phobius"/>
    </source>
</evidence>
<evidence type="ECO:0000256" key="2">
    <source>
        <dbReference type="ARBA" id="ARBA00004651"/>
    </source>
</evidence>
<feature type="domain" description="Peptidase M50" evidence="14">
    <location>
        <begin position="133"/>
        <end position="167"/>
    </location>
</feature>
<feature type="transmembrane region" description="Helical" evidence="13">
    <location>
        <begin position="135"/>
        <end position="156"/>
    </location>
</feature>
<keyword evidence="6 13" id="KW-0812">Transmembrane</keyword>
<dbReference type="InterPro" id="IPR044537">
    <property type="entry name" value="Rip2-like"/>
</dbReference>
<dbReference type="PANTHER" id="PTHR35864:SF1">
    <property type="entry name" value="ZINC METALLOPROTEASE YWHC-RELATED"/>
    <property type="match status" value="1"/>
</dbReference>
<comment type="cofactor">
    <cofactor evidence="1">
        <name>Zn(2+)</name>
        <dbReference type="ChEBI" id="CHEBI:29105"/>
    </cofactor>
</comment>
<dbReference type="InterPro" id="IPR008915">
    <property type="entry name" value="Peptidase_M50"/>
</dbReference>
<evidence type="ECO:0000256" key="11">
    <source>
        <dbReference type="ARBA" id="ARBA00023049"/>
    </source>
</evidence>
<feature type="transmembrane region" description="Helical" evidence="13">
    <location>
        <begin position="96"/>
        <end position="115"/>
    </location>
</feature>
<protein>
    <submittedName>
        <fullName evidence="15">Site-2 protease family protein</fullName>
    </submittedName>
</protein>
<evidence type="ECO:0000256" key="8">
    <source>
        <dbReference type="ARBA" id="ARBA00022801"/>
    </source>
</evidence>
<proteinExistence type="inferred from homology"/>
<accession>A0ABY6DJJ9</accession>
<reference evidence="15" key="1">
    <citation type="submission" date="2022-10" db="EMBL/GenBank/DDBJ databases">
        <title>Chitiniphilus purpureus sp. nov., a novel chitin-degrading bacterium isolated from crawfish pond sediment.</title>
        <authorList>
            <person name="Li K."/>
        </authorList>
    </citation>
    <scope>NUCLEOTIDE SEQUENCE</scope>
    <source>
        <strain evidence="15">CD1</strain>
    </source>
</reference>
<comment type="subcellular location">
    <subcellularLocation>
        <location evidence="2">Cell membrane</location>
        <topology evidence="2">Multi-pass membrane protein</topology>
    </subcellularLocation>
</comment>
<feature type="transmembrane region" description="Helical" evidence="13">
    <location>
        <begin position="177"/>
        <end position="202"/>
    </location>
</feature>
<gene>
    <name evidence="15" type="ORF">N8I74_14585</name>
</gene>
<comment type="similarity">
    <text evidence="3">Belongs to the peptidase M50B family.</text>
</comment>
<keyword evidence="8" id="KW-0378">Hydrolase</keyword>
<keyword evidence="16" id="KW-1185">Reference proteome</keyword>
<evidence type="ECO:0000256" key="6">
    <source>
        <dbReference type="ARBA" id="ARBA00022692"/>
    </source>
</evidence>
<evidence type="ECO:0000256" key="9">
    <source>
        <dbReference type="ARBA" id="ARBA00022833"/>
    </source>
</evidence>
<keyword evidence="10 13" id="KW-1133">Transmembrane helix</keyword>
<dbReference type="GO" id="GO:0008233">
    <property type="term" value="F:peptidase activity"/>
    <property type="evidence" value="ECO:0007669"/>
    <property type="project" value="UniProtKB-KW"/>
</dbReference>
<evidence type="ECO:0000256" key="7">
    <source>
        <dbReference type="ARBA" id="ARBA00022723"/>
    </source>
</evidence>
<dbReference type="EMBL" id="CP106753">
    <property type="protein sequence ID" value="UXY14536.1"/>
    <property type="molecule type" value="Genomic_DNA"/>
</dbReference>
<dbReference type="InterPro" id="IPR052348">
    <property type="entry name" value="Metallopeptidase_M50B"/>
</dbReference>
<keyword evidence="4" id="KW-1003">Cell membrane</keyword>
<evidence type="ECO:0000256" key="12">
    <source>
        <dbReference type="ARBA" id="ARBA00023136"/>
    </source>
</evidence>
<keyword evidence="12 13" id="KW-0472">Membrane</keyword>
<dbReference type="RefSeq" id="WP_263123836.1">
    <property type="nucleotide sequence ID" value="NZ_CP106753.1"/>
</dbReference>
<dbReference type="Proteomes" id="UP001061302">
    <property type="component" value="Chromosome"/>
</dbReference>
<evidence type="ECO:0000256" key="3">
    <source>
        <dbReference type="ARBA" id="ARBA00007931"/>
    </source>
</evidence>
<keyword evidence="9" id="KW-0862">Zinc</keyword>
<organism evidence="15 16">
    <name type="scientific">Chitiniphilus purpureus</name>
    <dbReference type="NCBI Taxonomy" id="2981137"/>
    <lineage>
        <taxon>Bacteria</taxon>
        <taxon>Pseudomonadati</taxon>
        <taxon>Pseudomonadota</taxon>
        <taxon>Betaproteobacteria</taxon>
        <taxon>Neisseriales</taxon>
        <taxon>Chitinibacteraceae</taxon>
        <taxon>Chitiniphilus</taxon>
    </lineage>
</organism>
<feature type="transmembrane region" description="Helical" evidence="13">
    <location>
        <begin position="56"/>
        <end position="76"/>
    </location>
</feature>
<dbReference type="GO" id="GO:0006508">
    <property type="term" value="P:proteolysis"/>
    <property type="evidence" value="ECO:0007669"/>
    <property type="project" value="UniProtKB-KW"/>
</dbReference>
<evidence type="ECO:0000313" key="16">
    <source>
        <dbReference type="Proteomes" id="UP001061302"/>
    </source>
</evidence>
<evidence type="ECO:0000256" key="10">
    <source>
        <dbReference type="ARBA" id="ARBA00022989"/>
    </source>
</evidence>
<keyword evidence="11" id="KW-0482">Metalloprotease</keyword>
<sequence length="213" mass="23226">MELTLIQQIAIWALPVLAAITLHEAAHAYAARHFGDPTAYLQGRMTLNPLKHIDPVGTVLVPLLCLLLPGSLLFGWARPVPVNFAALRDPCRNGRWVAAAGPLSNLVMAVGWMLLLRFALMLDGHYFQVPLQLMAQAGVLINVALMVLNLLPIPPLDGGRILLLSLPPRHAMWLARIEPYGIIVLVLLLATGLLGGIMHPLLELVYGMLSWLA</sequence>
<dbReference type="Pfam" id="PF02163">
    <property type="entry name" value="Peptidase_M50"/>
    <property type="match status" value="1"/>
</dbReference>
<evidence type="ECO:0000256" key="4">
    <source>
        <dbReference type="ARBA" id="ARBA00022475"/>
    </source>
</evidence>
<dbReference type="PANTHER" id="PTHR35864">
    <property type="entry name" value="ZINC METALLOPROTEASE MJ0611-RELATED"/>
    <property type="match status" value="1"/>
</dbReference>